<name>A0A177HUI9_9ACTN</name>
<evidence type="ECO:0000256" key="6">
    <source>
        <dbReference type="ARBA" id="ARBA00023002"/>
    </source>
</evidence>
<dbReference type="Pfam" id="PF00107">
    <property type="entry name" value="ADH_zinc_N"/>
    <property type="match status" value="1"/>
</dbReference>
<organism evidence="11 12">
    <name type="scientific">Streptomyces jeddahensis</name>
    <dbReference type="NCBI Taxonomy" id="1716141"/>
    <lineage>
        <taxon>Bacteria</taxon>
        <taxon>Bacillati</taxon>
        <taxon>Actinomycetota</taxon>
        <taxon>Actinomycetes</taxon>
        <taxon>Kitasatosporales</taxon>
        <taxon>Streptomycetaceae</taxon>
        <taxon>Streptomyces</taxon>
    </lineage>
</organism>
<comment type="cofactor">
    <cofactor evidence="1 9">
        <name>Zn(2+)</name>
        <dbReference type="ChEBI" id="CHEBI:29105"/>
    </cofactor>
</comment>
<evidence type="ECO:0000256" key="8">
    <source>
        <dbReference type="ARBA" id="ARBA00049243"/>
    </source>
</evidence>
<dbReference type="InterPro" id="IPR020843">
    <property type="entry name" value="ER"/>
</dbReference>
<proteinExistence type="inferred from homology"/>
<evidence type="ECO:0000256" key="3">
    <source>
        <dbReference type="ARBA" id="ARBA00013190"/>
    </source>
</evidence>
<evidence type="ECO:0000256" key="2">
    <source>
        <dbReference type="ARBA" id="ARBA00008072"/>
    </source>
</evidence>
<dbReference type="PANTHER" id="PTHR42940:SF8">
    <property type="entry name" value="VACUOLAR PROTEIN SORTING-ASSOCIATED PROTEIN 11"/>
    <property type="match status" value="1"/>
</dbReference>
<dbReference type="Gene3D" id="3.90.180.10">
    <property type="entry name" value="Medium-chain alcohol dehydrogenases, catalytic domain"/>
    <property type="match status" value="1"/>
</dbReference>
<dbReference type="SUPFAM" id="SSF50129">
    <property type="entry name" value="GroES-like"/>
    <property type="match status" value="1"/>
</dbReference>
<dbReference type="InterPro" id="IPR011032">
    <property type="entry name" value="GroES-like_sf"/>
</dbReference>
<evidence type="ECO:0000313" key="11">
    <source>
        <dbReference type="EMBL" id="OAH14386.1"/>
    </source>
</evidence>
<evidence type="ECO:0000256" key="7">
    <source>
        <dbReference type="ARBA" id="ARBA00049164"/>
    </source>
</evidence>
<feature type="domain" description="Enoyl reductase (ER)" evidence="10">
    <location>
        <begin position="17"/>
        <end position="359"/>
    </location>
</feature>
<keyword evidence="4 9" id="KW-0479">Metal-binding</keyword>
<dbReference type="RefSeq" id="WP_198547314.1">
    <property type="nucleotide sequence ID" value="NZ_LOHS01000065.1"/>
</dbReference>
<dbReference type="PANTHER" id="PTHR42940">
    <property type="entry name" value="ALCOHOL DEHYDROGENASE 1-RELATED"/>
    <property type="match status" value="1"/>
</dbReference>
<dbReference type="Pfam" id="PF08240">
    <property type="entry name" value="ADH_N"/>
    <property type="match status" value="1"/>
</dbReference>
<sequence>MSNTAIPSTMRAARMHAYNQPFVLEEVPTPDIAPDQVLIKVGAGGMCRTDVQLVDGYFDKYAPSEFPVTPGHEIAGEIARVGSAAEAGGFRVGDQVVVVGGIGDGTCRLCHRGDTHICPHGAWPGFGPYGGYAEYVPIPASYVIKVKSEANLTATQLAPLTDAGLTPYRGIKKLRDAGAFFPGGVVGVMGAGALGIYGVQYAKLLAGGATVVAFGRNPEKLKLAEKVGADHVINIGGRSVDDIRGELREVTGRDEVDAAIDVVGAEATIKLGFGLLATGGHYASVGLVGDRIDIPLFPLVGREYTYHGSFWGNYNDLSEVIALAEQGKIQHAVHEIRFDDVNDAIDRIRTGEMVGRAVITF</sequence>
<evidence type="ECO:0000313" key="12">
    <source>
        <dbReference type="Proteomes" id="UP000077381"/>
    </source>
</evidence>
<dbReference type="Gene3D" id="3.40.50.720">
    <property type="entry name" value="NAD(P)-binding Rossmann-like Domain"/>
    <property type="match status" value="1"/>
</dbReference>
<dbReference type="InterPro" id="IPR002328">
    <property type="entry name" value="ADH_Zn_CS"/>
</dbReference>
<comment type="similarity">
    <text evidence="2 9">Belongs to the zinc-containing alcohol dehydrogenase family.</text>
</comment>
<dbReference type="GO" id="GO:0008270">
    <property type="term" value="F:zinc ion binding"/>
    <property type="evidence" value="ECO:0007669"/>
    <property type="project" value="InterPro"/>
</dbReference>
<dbReference type="EC" id="1.1.1.1" evidence="3"/>
<reference evidence="11 12" key="1">
    <citation type="submission" date="2015-12" db="EMBL/GenBank/DDBJ databases">
        <title>Genome sequence of Streptomyces sp. G25.</title>
        <authorList>
            <person name="Poehlein A."/>
            <person name="Roettig A."/>
            <person name="Hiessl S."/>
            <person name="Hauschild P."/>
            <person name="Schauer J."/>
            <person name="Madkour M.H."/>
            <person name="Al-Ansari A.M."/>
            <person name="Almakishah N.H."/>
            <person name="Steinbuechel A."/>
            <person name="Daniel R."/>
        </authorList>
    </citation>
    <scope>NUCLEOTIDE SEQUENCE [LARGE SCALE GENOMIC DNA]</scope>
    <source>
        <strain evidence="12">G25(2015)</strain>
    </source>
</reference>
<dbReference type="AlphaFoldDB" id="A0A177HUI9"/>
<evidence type="ECO:0000256" key="5">
    <source>
        <dbReference type="ARBA" id="ARBA00022833"/>
    </source>
</evidence>
<keyword evidence="5 9" id="KW-0862">Zinc</keyword>
<dbReference type="STRING" id="1716141.STSP_22700"/>
<accession>A0A177HUI9</accession>
<evidence type="ECO:0000256" key="1">
    <source>
        <dbReference type="ARBA" id="ARBA00001947"/>
    </source>
</evidence>
<dbReference type="PATRIC" id="fig|1716141.3.peg.2388"/>
<protein>
    <recommendedName>
        <fullName evidence="3">alcohol dehydrogenase</fullName>
        <ecNumber evidence="3">1.1.1.1</ecNumber>
    </recommendedName>
</protein>
<keyword evidence="6 11" id="KW-0560">Oxidoreductase</keyword>
<dbReference type="SMART" id="SM00829">
    <property type="entry name" value="PKS_ER"/>
    <property type="match status" value="1"/>
</dbReference>
<dbReference type="SUPFAM" id="SSF51735">
    <property type="entry name" value="NAD(P)-binding Rossmann-fold domains"/>
    <property type="match status" value="1"/>
</dbReference>
<dbReference type="Proteomes" id="UP000077381">
    <property type="component" value="Unassembled WGS sequence"/>
</dbReference>
<dbReference type="PROSITE" id="PS00059">
    <property type="entry name" value="ADH_ZINC"/>
    <property type="match status" value="1"/>
</dbReference>
<dbReference type="InterPro" id="IPR036291">
    <property type="entry name" value="NAD(P)-bd_dom_sf"/>
</dbReference>
<evidence type="ECO:0000256" key="4">
    <source>
        <dbReference type="ARBA" id="ARBA00022723"/>
    </source>
</evidence>
<keyword evidence="12" id="KW-1185">Reference proteome</keyword>
<comment type="catalytic activity">
    <reaction evidence="7">
        <text>a secondary alcohol + NAD(+) = a ketone + NADH + H(+)</text>
        <dbReference type="Rhea" id="RHEA:10740"/>
        <dbReference type="ChEBI" id="CHEBI:15378"/>
        <dbReference type="ChEBI" id="CHEBI:17087"/>
        <dbReference type="ChEBI" id="CHEBI:35681"/>
        <dbReference type="ChEBI" id="CHEBI:57540"/>
        <dbReference type="ChEBI" id="CHEBI:57945"/>
        <dbReference type="EC" id="1.1.1.1"/>
    </reaction>
</comment>
<dbReference type="EMBL" id="LOHS01000065">
    <property type="protein sequence ID" value="OAH14386.1"/>
    <property type="molecule type" value="Genomic_DNA"/>
</dbReference>
<evidence type="ECO:0000259" key="10">
    <source>
        <dbReference type="SMART" id="SM00829"/>
    </source>
</evidence>
<comment type="catalytic activity">
    <reaction evidence="8">
        <text>a primary alcohol + NAD(+) = an aldehyde + NADH + H(+)</text>
        <dbReference type="Rhea" id="RHEA:10736"/>
        <dbReference type="ChEBI" id="CHEBI:15378"/>
        <dbReference type="ChEBI" id="CHEBI:15734"/>
        <dbReference type="ChEBI" id="CHEBI:17478"/>
        <dbReference type="ChEBI" id="CHEBI:57540"/>
        <dbReference type="ChEBI" id="CHEBI:57945"/>
        <dbReference type="EC" id="1.1.1.1"/>
    </reaction>
</comment>
<evidence type="ECO:0000256" key="9">
    <source>
        <dbReference type="RuleBase" id="RU361277"/>
    </source>
</evidence>
<dbReference type="GO" id="GO:0004022">
    <property type="term" value="F:alcohol dehydrogenase (NAD+) activity"/>
    <property type="evidence" value="ECO:0007669"/>
    <property type="project" value="UniProtKB-EC"/>
</dbReference>
<dbReference type="InterPro" id="IPR013149">
    <property type="entry name" value="ADH-like_C"/>
</dbReference>
<dbReference type="InterPro" id="IPR013154">
    <property type="entry name" value="ADH-like_N"/>
</dbReference>
<comment type="caution">
    <text evidence="11">The sequence shown here is derived from an EMBL/GenBank/DDBJ whole genome shotgun (WGS) entry which is preliminary data.</text>
</comment>
<gene>
    <name evidence="11" type="primary">adh_1</name>
    <name evidence="11" type="ORF">STSP_22700</name>
</gene>
<dbReference type="CDD" id="cd05284">
    <property type="entry name" value="arabinose_DH_like"/>
    <property type="match status" value="1"/>
</dbReference>